<evidence type="ECO:0000313" key="3">
    <source>
        <dbReference type="Proteomes" id="UP000449846"/>
    </source>
</evidence>
<feature type="transmembrane region" description="Helical" evidence="1">
    <location>
        <begin position="51"/>
        <end position="73"/>
    </location>
</feature>
<evidence type="ECO:0000313" key="2">
    <source>
        <dbReference type="EMBL" id="MTH61299.1"/>
    </source>
</evidence>
<proteinExistence type="predicted"/>
<comment type="caution">
    <text evidence="2">The sequence shown here is derived from an EMBL/GenBank/DDBJ whole genome shotgun (WGS) entry which is preliminary data.</text>
</comment>
<evidence type="ECO:0000256" key="1">
    <source>
        <dbReference type="SAM" id="Phobius"/>
    </source>
</evidence>
<dbReference type="AlphaFoldDB" id="A0A844HQ71"/>
<gene>
    <name evidence="2" type="ORF">GL300_18975</name>
</gene>
<feature type="transmembrane region" description="Helical" evidence="1">
    <location>
        <begin position="192"/>
        <end position="213"/>
    </location>
</feature>
<protein>
    <submittedName>
        <fullName evidence="2">Uncharacterized protein</fullName>
    </submittedName>
</protein>
<feature type="transmembrane region" description="Helical" evidence="1">
    <location>
        <begin position="79"/>
        <end position="96"/>
    </location>
</feature>
<feature type="transmembrane region" description="Helical" evidence="1">
    <location>
        <begin position="155"/>
        <end position="180"/>
    </location>
</feature>
<organism evidence="2 3">
    <name type="scientific">Paracoccus litorisediminis</name>
    <dbReference type="NCBI Taxonomy" id="2006130"/>
    <lineage>
        <taxon>Bacteria</taxon>
        <taxon>Pseudomonadati</taxon>
        <taxon>Pseudomonadota</taxon>
        <taxon>Alphaproteobacteria</taxon>
        <taxon>Rhodobacterales</taxon>
        <taxon>Paracoccaceae</taxon>
        <taxon>Paracoccus</taxon>
    </lineage>
</organism>
<accession>A0A844HQ71</accession>
<keyword evidence="3" id="KW-1185">Reference proteome</keyword>
<name>A0A844HQ71_9RHOB</name>
<dbReference type="RefSeq" id="WP_343043115.1">
    <property type="nucleotide sequence ID" value="NZ_WMIG01000014.1"/>
</dbReference>
<dbReference type="EMBL" id="WMIG01000014">
    <property type="protein sequence ID" value="MTH61299.1"/>
    <property type="molecule type" value="Genomic_DNA"/>
</dbReference>
<feature type="transmembrane region" description="Helical" evidence="1">
    <location>
        <begin position="112"/>
        <end position="135"/>
    </location>
</feature>
<keyword evidence="1" id="KW-0812">Transmembrane</keyword>
<dbReference type="Proteomes" id="UP000449846">
    <property type="component" value="Unassembled WGS sequence"/>
</dbReference>
<keyword evidence="1" id="KW-0472">Membrane</keyword>
<reference evidence="2 3" key="1">
    <citation type="submission" date="2019-11" db="EMBL/GenBank/DDBJ databases">
        <authorList>
            <person name="Dong K."/>
        </authorList>
    </citation>
    <scope>NUCLEOTIDE SEQUENCE [LARGE SCALE GENOMIC DNA]</scope>
    <source>
        <strain evidence="2 3">NBRC 112902</strain>
    </source>
</reference>
<sequence>MEGWAQAGLWLSVLLSGAYHGASPGMGWPLAVSAGLMGRGRRDLLLGMGQLAVVHLASILLVLLPFALILWLVAYQDQIRTGASLLVILFGIYRLVERRHPRRLARIRPGQLVLWSFAIALIHGAGLMILPIYLGLCGAEAHHAGGSTQLVSGNIGTAIAVAVLHTLAMVTVGGGVALAVHGWLGLGFVSRSWFNLETFWAISLIAVGLLGLVS</sequence>
<keyword evidence="1" id="KW-1133">Transmembrane helix</keyword>